<gene>
    <name evidence="2" type="ORF">GCM10007860_06250</name>
</gene>
<protein>
    <submittedName>
        <fullName evidence="2">Uncharacterized protein</fullName>
    </submittedName>
</protein>
<feature type="region of interest" description="Disordered" evidence="1">
    <location>
        <begin position="17"/>
        <end position="36"/>
    </location>
</feature>
<accession>A0ABQ6BQ96</accession>
<feature type="region of interest" description="Disordered" evidence="1">
    <location>
        <begin position="98"/>
        <end position="127"/>
    </location>
</feature>
<keyword evidence="3" id="KW-1185">Reference proteome</keyword>
<dbReference type="EMBL" id="BSOZ01000005">
    <property type="protein sequence ID" value="GLS03481.1"/>
    <property type="molecule type" value="Genomic_DNA"/>
</dbReference>
<evidence type="ECO:0000256" key="1">
    <source>
        <dbReference type="SAM" id="MobiDB-lite"/>
    </source>
</evidence>
<proteinExistence type="predicted"/>
<reference evidence="3" key="1">
    <citation type="journal article" date="2019" name="Int. J. Syst. Evol. Microbiol.">
        <title>The Global Catalogue of Microorganisms (GCM) 10K type strain sequencing project: providing services to taxonomists for standard genome sequencing and annotation.</title>
        <authorList>
            <consortium name="The Broad Institute Genomics Platform"/>
            <consortium name="The Broad Institute Genome Sequencing Center for Infectious Disease"/>
            <person name="Wu L."/>
            <person name="Ma J."/>
        </authorList>
    </citation>
    <scope>NUCLEOTIDE SEQUENCE [LARGE SCALE GENOMIC DNA]</scope>
    <source>
        <strain evidence="3">NBRC 104970</strain>
    </source>
</reference>
<sequence>MTPEEILAHDQAVERCQENGWRLPPGVSAQVRGTERPLTKRQRDAIATVADEVYAFAEHIQPKLQALALANVAGLELPTLRSVSVSIGLPPAAINRRLDQDEAARQRGMVHSPLTRAEPAPVSRTAA</sequence>
<evidence type="ECO:0000313" key="3">
    <source>
        <dbReference type="Proteomes" id="UP001156836"/>
    </source>
</evidence>
<name>A0ABQ6BQ96_9NEIS</name>
<organism evidence="2 3">
    <name type="scientific">Chitiniphilus shinanonensis</name>
    <dbReference type="NCBI Taxonomy" id="553088"/>
    <lineage>
        <taxon>Bacteria</taxon>
        <taxon>Pseudomonadati</taxon>
        <taxon>Pseudomonadota</taxon>
        <taxon>Betaproteobacteria</taxon>
        <taxon>Neisseriales</taxon>
        <taxon>Chitinibacteraceae</taxon>
        <taxon>Chitiniphilus</taxon>
    </lineage>
</organism>
<comment type="caution">
    <text evidence="2">The sequence shown here is derived from an EMBL/GenBank/DDBJ whole genome shotgun (WGS) entry which is preliminary data.</text>
</comment>
<evidence type="ECO:0000313" key="2">
    <source>
        <dbReference type="EMBL" id="GLS03481.1"/>
    </source>
</evidence>
<dbReference type="Proteomes" id="UP001156836">
    <property type="component" value="Unassembled WGS sequence"/>
</dbReference>